<proteinExistence type="predicted"/>
<keyword evidence="2" id="KW-1185">Reference proteome</keyword>
<evidence type="ECO:0000313" key="1">
    <source>
        <dbReference type="EMBL" id="CAJ2644891.1"/>
    </source>
</evidence>
<protein>
    <submittedName>
        <fullName evidence="1">Uncharacterized protein</fullName>
    </submittedName>
</protein>
<accession>A0ACB0JKR8</accession>
<name>A0ACB0JKR8_TRIPR</name>
<sequence>MGDQPVTKAEFYGAMTALTAAITALTTQVTTLSNNNRNYNNNRNNNNNRNGDNNRNNLSTDDSSSEDEEVVSEEGGEETPNRIKKIVLCKSGDPQLDVDLPMAALSKPDVFVRNPTTTSPPLEPRDTRMQATTSISAKPPHHSRHIELKGLLVDRVQFGFYLKSYGLGTSSSMLTELSQIPFCDKFPIRCAIFEQWNPGGHLDVLTRDRSSHFIQWDPGGWSLVHWRSQPAKEALYQNENSGSSSFEVEETDVGGFLLYIIILVRFSFIIF</sequence>
<organism evidence="1 2">
    <name type="scientific">Trifolium pratense</name>
    <name type="common">Red clover</name>
    <dbReference type="NCBI Taxonomy" id="57577"/>
    <lineage>
        <taxon>Eukaryota</taxon>
        <taxon>Viridiplantae</taxon>
        <taxon>Streptophyta</taxon>
        <taxon>Embryophyta</taxon>
        <taxon>Tracheophyta</taxon>
        <taxon>Spermatophyta</taxon>
        <taxon>Magnoliopsida</taxon>
        <taxon>eudicotyledons</taxon>
        <taxon>Gunneridae</taxon>
        <taxon>Pentapetalae</taxon>
        <taxon>rosids</taxon>
        <taxon>fabids</taxon>
        <taxon>Fabales</taxon>
        <taxon>Fabaceae</taxon>
        <taxon>Papilionoideae</taxon>
        <taxon>50 kb inversion clade</taxon>
        <taxon>NPAAA clade</taxon>
        <taxon>Hologalegina</taxon>
        <taxon>IRL clade</taxon>
        <taxon>Trifolieae</taxon>
        <taxon>Trifolium</taxon>
    </lineage>
</organism>
<evidence type="ECO:0000313" key="2">
    <source>
        <dbReference type="Proteomes" id="UP001177021"/>
    </source>
</evidence>
<gene>
    <name evidence="1" type="ORF">MILVUS5_LOCUS13849</name>
</gene>
<dbReference type="EMBL" id="CASHSV030000044">
    <property type="protein sequence ID" value="CAJ2644891.1"/>
    <property type="molecule type" value="Genomic_DNA"/>
</dbReference>
<comment type="caution">
    <text evidence="1">The sequence shown here is derived from an EMBL/GenBank/DDBJ whole genome shotgun (WGS) entry which is preliminary data.</text>
</comment>
<dbReference type="Proteomes" id="UP001177021">
    <property type="component" value="Unassembled WGS sequence"/>
</dbReference>
<reference evidence="1" key="1">
    <citation type="submission" date="2023-10" db="EMBL/GenBank/DDBJ databases">
        <authorList>
            <person name="Rodriguez Cubillos JULIANA M."/>
            <person name="De Vega J."/>
        </authorList>
    </citation>
    <scope>NUCLEOTIDE SEQUENCE</scope>
</reference>